<reference evidence="7 8" key="1">
    <citation type="journal article" date="2019" name="Sci. Rep.">
        <title>Comparative genomics of chytrid fungi reveal insights into the obligate biotrophic and pathogenic lifestyle of Synchytrium endobioticum.</title>
        <authorList>
            <person name="van de Vossenberg B.T.L.H."/>
            <person name="Warris S."/>
            <person name="Nguyen H.D.T."/>
            <person name="van Gent-Pelzer M.P.E."/>
            <person name="Joly D.L."/>
            <person name="van de Geest H.C."/>
            <person name="Bonants P.J.M."/>
            <person name="Smith D.S."/>
            <person name="Levesque C.A."/>
            <person name="van der Lee T.A.J."/>
        </authorList>
    </citation>
    <scope>NUCLEOTIDE SEQUENCE [LARGE SCALE GENOMIC DNA]</scope>
    <source>
        <strain evidence="7 8">MB42</strain>
    </source>
</reference>
<dbReference type="AlphaFoldDB" id="A0A507CFG1"/>
<evidence type="ECO:0000313" key="7">
    <source>
        <dbReference type="EMBL" id="TPX37909.1"/>
    </source>
</evidence>
<keyword evidence="8" id="KW-1185">Reference proteome</keyword>
<dbReference type="InterPro" id="IPR050082">
    <property type="entry name" value="RNA_methyltr_RlmE"/>
</dbReference>
<feature type="domain" description="Ribosomal RNA methyltransferase FtsJ" evidence="6">
    <location>
        <begin position="66"/>
        <end position="244"/>
    </location>
</feature>
<keyword evidence="1" id="KW-0963">Cytoplasm</keyword>
<dbReference type="PANTHER" id="PTHR10920:SF12">
    <property type="entry name" value="TRNA (CYTIDINE(32)_GUANOSINE(34)-2'-O)-METHYLTRANSFERASE-RELATED"/>
    <property type="match status" value="1"/>
</dbReference>
<evidence type="ECO:0000256" key="1">
    <source>
        <dbReference type="ARBA" id="ARBA00022490"/>
    </source>
</evidence>
<dbReference type="InterPro" id="IPR015507">
    <property type="entry name" value="rRNA-MeTfrase_E"/>
</dbReference>
<dbReference type="GO" id="GO:0002181">
    <property type="term" value="P:cytoplasmic translation"/>
    <property type="evidence" value="ECO:0007669"/>
    <property type="project" value="TreeGrafter"/>
</dbReference>
<accession>A0A507CFG1</accession>
<dbReference type="VEuPathDB" id="FungiDB:SeMB42_g06807"/>
<comment type="caution">
    <text evidence="7">The sequence shown here is derived from an EMBL/GenBank/DDBJ whole genome shotgun (WGS) entry which is preliminary data.</text>
</comment>
<evidence type="ECO:0000256" key="3">
    <source>
        <dbReference type="ARBA" id="ARBA00022603"/>
    </source>
</evidence>
<dbReference type="GO" id="GO:0030488">
    <property type="term" value="P:tRNA methylation"/>
    <property type="evidence" value="ECO:0007669"/>
    <property type="project" value="TreeGrafter"/>
</dbReference>
<dbReference type="Pfam" id="PF01728">
    <property type="entry name" value="FtsJ"/>
    <property type="match status" value="1"/>
</dbReference>
<keyword evidence="2" id="KW-0698">rRNA processing</keyword>
<evidence type="ECO:0000256" key="4">
    <source>
        <dbReference type="ARBA" id="ARBA00022679"/>
    </source>
</evidence>
<name>A0A507CFG1_9FUNG</name>
<proteinExistence type="inferred from homology"/>
<dbReference type="GO" id="GO:0006364">
    <property type="term" value="P:rRNA processing"/>
    <property type="evidence" value="ECO:0007669"/>
    <property type="project" value="UniProtKB-KW"/>
</dbReference>
<dbReference type="HAMAP" id="MF_01547">
    <property type="entry name" value="RNA_methyltr_E"/>
    <property type="match status" value="1"/>
</dbReference>
<dbReference type="EMBL" id="QEAN01000410">
    <property type="protein sequence ID" value="TPX37909.1"/>
    <property type="molecule type" value="Genomic_DNA"/>
</dbReference>
<protein>
    <recommendedName>
        <fullName evidence="6">Ribosomal RNA methyltransferase FtsJ domain-containing protein</fullName>
    </recommendedName>
</protein>
<dbReference type="SUPFAM" id="SSF53335">
    <property type="entry name" value="S-adenosyl-L-methionine-dependent methyltransferases"/>
    <property type="match status" value="1"/>
</dbReference>
<sequence length="281" mass="30212">MPIVSVIIRLYRRTQTAFGILPPAIRTTAGDSTGDPANPPCIRPPTPRLPLPQPHIFFRGAKSSGYKARSAFKLLQLDDEFNLFASATRCVDLCAAPGSWSQVAVQKLAAQANRKVVAVDLQPMKPIPGVSILRGDITKQETVDRVLHAMGGVLADLVICDGAGDVTGMHDMDMYIQSDLISAAIVIMMSLLRPGGAFVAKVFCKGSLPLVQSQMEMLFDDVCFHKPPASRASSYESFLVCRDYLGPPHNVSKFLPFLASGSLTGSDACTHTHVGRNGDST</sequence>
<dbReference type="InterPro" id="IPR029063">
    <property type="entry name" value="SAM-dependent_MTases_sf"/>
</dbReference>
<gene>
    <name evidence="7" type="ORF">SeMB42_g06807</name>
</gene>
<dbReference type="FunFam" id="3.40.50.150:FF:000220">
    <property type="entry name" value="CAMK protein kinase"/>
    <property type="match status" value="1"/>
</dbReference>
<keyword evidence="3" id="KW-0489">Methyltransferase</keyword>
<dbReference type="GO" id="GO:0008175">
    <property type="term" value="F:tRNA methyltransferase activity"/>
    <property type="evidence" value="ECO:0007669"/>
    <property type="project" value="TreeGrafter"/>
</dbReference>
<dbReference type="Proteomes" id="UP000317494">
    <property type="component" value="Unassembled WGS sequence"/>
</dbReference>
<keyword evidence="5" id="KW-0949">S-adenosyl-L-methionine</keyword>
<dbReference type="Gene3D" id="3.40.50.150">
    <property type="entry name" value="Vaccinia Virus protein VP39"/>
    <property type="match status" value="1"/>
</dbReference>
<evidence type="ECO:0000256" key="2">
    <source>
        <dbReference type="ARBA" id="ARBA00022552"/>
    </source>
</evidence>
<evidence type="ECO:0000313" key="8">
    <source>
        <dbReference type="Proteomes" id="UP000317494"/>
    </source>
</evidence>
<evidence type="ECO:0000256" key="5">
    <source>
        <dbReference type="ARBA" id="ARBA00022691"/>
    </source>
</evidence>
<organism evidence="7 8">
    <name type="scientific">Synchytrium endobioticum</name>
    <dbReference type="NCBI Taxonomy" id="286115"/>
    <lineage>
        <taxon>Eukaryota</taxon>
        <taxon>Fungi</taxon>
        <taxon>Fungi incertae sedis</taxon>
        <taxon>Chytridiomycota</taxon>
        <taxon>Chytridiomycota incertae sedis</taxon>
        <taxon>Chytridiomycetes</taxon>
        <taxon>Synchytriales</taxon>
        <taxon>Synchytriaceae</taxon>
        <taxon>Synchytrium</taxon>
    </lineage>
</organism>
<dbReference type="InterPro" id="IPR002877">
    <property type="entry name" value="RNA_MeTrfase_FtsJ_dom"/>
</dbReference>
<dbReference type="GO" id="GO:0005737">
    <property type="term" value="C:cytoplasm"/>
    <property type="evidence" value="ECO:0007669"/>
    <property type="project" value="TreeGrafter"/>
</dbReference>
<dbReference type="STRING" id="286115.A0A507CFG1"/>
<dbReference type="PANTHER" id="PTHR10920">
    <property type="entry name" value="RIBOSOMAL RNA METHYLTRANSFERASE"/>
    <property type="match status" value="1"/>
</dbReference>
<keyword evidence="4" id="KW-0808">Transferase</keyword>
<evidence type="ECO:0000259" key="6">
    <source>
        <dbReference type="Pfam" id="PF01728"/>
    </source>
</evidence>